<evidence type="ECO:0000313" key="2">
    <source>
        <dbReference type="Proteomes" id="UP000543908"/>
    </source>
</evidence>
<name>A0A7Y8RL01_9PSED</name>
<accession>A0A7Y8RL01</accession>
<proteinExistence type="predicted"/>
<sequence>MNQTTGTLTATVVNPQVIPPNQPFIGDPGEMLMYRSGGYIHIAATQRLGSTVNDFNGFNFRIPDLSPGSGPHTFVLGVTALGIYWARERGGVTPYTAVSGTLTVSLDSNDKLTGTFNFSGENGSHQVSVSQGQIELTDFITQPVAVRPLPVKGTGYMRGDIVGGPLPNSNFDAAVVSLRTVDGGGIIKNYFEIIGRQYGEFGIQNYVAILLDVDQTALNYSLGSNREATALFAKWDTFGTARAISGSLSFSSLPNSGHAVGSLDCMVQKNQEVPFRVNVVFDIKQ</sequence>
<dbReference type="RefSeq" id="WP_058425744.1">
    <property type="nucleotide sequence ID" value="NZ_JABUHS010000049.1"/>
</dbReference>
<comment type="caution">
    <text evidence="1">The sequence shown here is derived from an EMBL/GenBank/DDBJ whole genome shotgun (WGS) entry which is preliminary data.</text>
</comment>
<organism evidence="1 2">
    <name type="scientific">Pseudomonas allii</name>
    <dbReference type="NCBI Taxonomy" id="2740531"/>
    <lineage>
        <taxon>Bacteria</taxon>
        <taxon>Pseudomonadati</taxon>
        <taxon>Pseudomonadota</taxon>
        <taxon>Gammaproteobacteria</taxon>
        <taxon>Pseudomonadales</taxon>
        <taxon>Pseudomonadaceae</taxon>
        <taxon>Pseudomonas</taxon>
    </lineage>
</organism>
<reference evidence="1 2" key="1">
    <citation type="submission" date="2020-05" db="EMBL/GenBank/DDBJ databases">
        <title>Onion-isolated Pseudomonas sp.</title>
        <authorList>
            <person name="Fujikawa T."/>
            <person name="Sawada H."/>
        </authorList>
    </citation>
    <scope>NUCLEOTIDE SEQUENCE [LARGE SCALE GENOMIC DNA]</scope>
    <source>
        <strain evidence="1 2">MAFF 301512</strain>
    </source>
</reference>
<dbReference type="Proteomes" id="UP000543908">
    <property type="component" value="Unassembled WGS sequence"/>
</dbReference>
<evidence type="ECO:0000313" key="1">
    <source>
        <dbReference type="EMBL" id="NWN61024.1"/>
    </source>
</evidence>
<gene>
    <name evidence="1" type="ORF">HT123_07470</name>
</gene>
<dbReference type="EMBL" id="JABUHS010000049">
    <property type="protein sequence ID" value="NWN61024.1"/>
    <property type="molecule type" value="Genomic_DNA"/>
</dbReference>
<protein>
    <submittedName>
        <fullName evidence="1">Uncharacterized protein</fullName>
    </submittedName>
</protein>
<dbReference type="AlphaFoldDB" id="A0A7Y8RL01"/>